<keyword evidence="1" id="KW-0732">Signal</keyword>
<dbReference type="Proteomes" id="UP000295163">
    <property type="component" value="Unassembled WGS sequence"/>
</dbReference>
<dbReference type="PROSITE" id="PS51257">
    <property type="entry name" value="PROKAR_LIPOPROTEIN"/>
    <property type="match status" value="1"/>
</dbReference>
<evidence type="ECO:0000313" key="2">
    <source>
        <dbReference type="EMBL" id="TDL41099.1"/>
    </source>
</evidence>
<reference evidence="2 3" key="1">
    <citation type="submission" date="2019-03" db="EMBL/GenBank/DDBJ databases">
        <title>Genome Sequencing and Assembly of Various Microbes Isolated from Partially Reclaimed Soil and Acid Mine Drainage (AMD) Site.</title>
        <authorList>
            <person name="Steinbock B."/>
            <person name="Bechtold R."/>
            <person name="Sevigny J.L."/>
            <person name="Thomas D."/>
            <person name="Cuthill L.R."/>
            <person name="Aveiro Johannsen E.J."/>
            <person name="Thomas K."/>
            <person name="Ghosh A."/>
        </authorList>
    </citation>
    <scope>NUCLEOTIDE SEQUENCE [LARGE SCALE GENOMIC DNA]</scope>
    <source>
        <strain evidence="2 3">S-A3</strain>
    </source>
</reference>
<dbReference type="PANTHER" id="PTHR43649">
    <property type="entry name" value="ARABINOSE-BINDING PROTEIN-RELATED"/>
    <property type="match status" value="1"/>
</dbReference>
<proteinExistence type="predicted"/>
<dbReference type="InterPro" id="IPR006059">
    <property type="entry name" value="SBP"/>
</dbReference>
<dbReference type="Pfam" id="PF01547">
    <property type="entry name" value="SBP_bac_1"/>
    <property type="match status" value="1"/>
</dbReference>
<gene>
    <name evidence="2" type="ORF">E2R59_14135</name>
</gene>
<dbReference type="Gene3D" id="3.40.190.10">
    <property type="entry name" value="Periplasmic binding protein-like II"/>
    <property type="match status" value="2"/>
</dbReference>
<comment type="caution">
    <text evidence="2">The sequence shown here is derived from an EMBL/GenBank/DDBJ whole genome shotgun (WGS) entry which is preliminary data.</text>
</comment>
<evidence type="ECO:0000313" key="3">
    <source>
        <dbReference type="Proteomes" id="UP000295163"/>
    </source>
</evidence>
<organism evidence="2 3">
    <name type="scientific">Kocuria rosea</name>
    <name type="common">Deinococcus erythromyxa</name>
    <name type="synonym">Micrococcus rubens</name>
    <dbReference type="NCBI Taxonomy" id="1275"/>
    <lineage>
        <taxon>Bacteria</taxon>
        <taxon>Bacillati</taxon>
        <taxon>Actinomycetota</taxon>
        <taxon>Actinomycetes</taxon>
        <taxon>Micrococcales</taxon>
        <taxon>Micrococcaceae</taxon>
        <taxon>Kocuria</taxon>
    </lineage>
</organism>
<protein>
    <submittedName>
        <fullName evidence="2">Extracellular solute-binding protein</fullName>
    </submittedName>
</protein>
<sequence length="427" mass="46004">MISMKRTGTLAKAATVLSVSALALTGCGGGDSASADGDVELRFAWWGSDTRHQQTQEIIDAFEEQNPGVTVTGEYGDFGGYWDKLATQTASNDAPDIIQMDEKYLREYADNGALLDLSEMDLGEIDEDVLESGRTEEGLFGVATGINALAMMANPALFEEAGVELPDDTTWTWDDFSTISQQITENTDAYGAGGPNEPGGFQIWLRQQDKELTTAEGELGFEEADAAEYLGMLREMVQNGALPPASVVTEDQAPGPDQSLTGTNGAAMGAWWTNQLSALNAASGNELVPLRFPSTDGSEGGAQLFHKSAMFMSGSARTEHPEEVREFIDFMVNSEEAGRINLADRGLPANESVREAVLPELSEADTAAAEFVEEIEPELGDPMPVPPLGFSTLQEILYRYELEVFFDRSSPEDAARSMIAEMETAIG</sequence>
<name>A0A4R5Y8L5_KOCRO</name>
<evidence type="ECO:0000256" key="1">
    <source>
        <dbReference type="SAM" id="SignalP"/>
    </source>
</evidence>
<dbReference type="AlphaFoldDB" id="A0A4R5Y8L5"/>
<feature type="signal peptide" evidence="1">
    <location>
        <begin position="1"/>
        <end position="23"/>
    </location>
</feature>
<accession>A0A4R5Y8L5</accession>
<dbReference type="InterPro" id="IPR050490">
    <property type="entry name" value="Bact_solute-bd_prot1"/>
</dbReference>
<dbReference type="SUPFAM" id="SSF53850">
    <property type="entry name" value="Periplasmic binding protein-like II"/>
    <property type="match status" value="1"/>
</dbReference>
<feature type="chain" id="PRO_5039531129" evidence="1">
    <location>
        <begin position="24"/>
        <end position="427"/>
    </location>
</feature>
<dbReference type="EMBL" id="SMZT01000006">
    <property type="protein sequence ID" value="TDL41099.1"/>
    <property type="molecule type" value="Genomic_DNA"/>
</dbReference>
<dbReference type="PANTHER" id="PTHR43649:SF11">
    <property type="entry name" value="ABC TRANSPORTER SUBSTRATE-BINDING PROTEIN YESO-RELATED"/>
    <property type="match status" value="1"/>
</dbReference>